<dbReference type="VEuPathDB" id="FungiDB:FOC1_g10006033"/>
<evidence type="ECO:0000259" key="9">
    <source>
        <dbReference type="PROSITE" id="PS50850"/>
    </source>
</evidence>
<evidence type="ECO:0000256" key="6">
    <source>
        <dbReference type="ARBA" id="ARBA00023180"/>
    </source>
</evidence>
<evidence type="ECO:0000313" key="10">
    <source>
        <dbReference type="EMBL" id="RKK88773.1"/>
    </source>
</evidence>
<dbReference type="InterPro" id="IPR036259">
    <property type="entry name" value="MFS_trans_sf"/>
</dbReference>
<dbReference type="PROSITE" id="PS50850">
    <property type="entry name" value="MFS"/>
    <property type="match status" value="1"/>
</dbReference>
<dbReference type="PANTHER" id="PTHR23502">
    <property type="entry name" value="MAJOR FACILITATOR SUPERFAMILY"/>
    <property type="match status" value="1"/>
</dbReference>
<reference evidence="10 11" key="1">
    <citation type="journal article" date="2018" name="Sci. Rep.">
        <title>Characterisation of pathogen-specific regions and novel effector candidates in Fusarium oxysporum f. sp. cepae.</title>
        <authorList>
            <person name="Armitage A.D."/>
            <person name="Taylor A."/>
            <person name="Sobczyk M.K."/>
            <person name="Baxter L."/>
            <person name="Greenfield B.P."/>
            <person name="Bates H.J."/>
            <person name="Wilson F."/>
            <person name="Jackson A.C."/>
            <person name="Ott S."/>
            <person name="Harrison R.J."/>
            <person name="Clarkson J.P."/>
        </authorList>
    </citation>
    <scope>NUCLEOTIDE SEQUENCE [LARGE SCALE GENOMIC DNA]</scope>
    <source>
        <strain evidence="10 11">Fo_A28</strain>
    </source>
</reference>
<feature type="region of interest" description="Disordered" evidence="7">
    <location>
        <begin position="259"/>
        <end position="303"/>
    </location>
</feature>
<feature type="domain" description="Major facilitator superfamily (MFS) profile" evidence="9">
    <location>
        <begin position="398"/>
        <end position="878"/>
    </location>
</feature>
<evidence type="ECO:0000256" key="2">
    <source>
        <dbReference type="ARBA" id="ARBA00008335"/>
    </source>
</evidence>
<dbReference type="VEuPathDB" id="FungiDB:FOMG_03420"/>
<feature type="region of interest" description="Disordered" evidence="7">
    <location>
        <begin position="337"/>
        <end position="386"/>
    </location>
</feature>
<evidence type="ECO:0000256" key="5">
    <source>
        <dbReference type="ARBA" id="ARBA00023136"/>
    </source>
</evidence>
<name>A0A420P8C0_FUSOX</name>
<dbReference type="VEuPathDB" id="FungiDB:FOZG_03347"/>
<comment type="similarity">
    <text evidence="2">Belongs to the major facilitator superfamily.</text>
</comment>
<dbReference type="GO" id="GO:0016020">
    <property type="term" value="C:membrane"/>
    <property type="evidence" value="ECO:0007669"/>
    <property type="project" value="UniProtKB-SubCell"/>
</dbReference>
<dbReference type="InterPro" id="IPR011701">
    <property type="entry name" value="MFS"/>
</dbReference>
<dbReference type="GO" id="GO:0022857">
    <property type="term" value="F:transmembrane transporter activity"/>
    <property type="evidence" value="ECO:0007669"/>
    <property type="project" value="InterPro"/>
</dbReference>
<dbReference type="InterPro" id="IPR029058">
    <property type="entry name" value="AB_hydrolase_fold"/>
</dbReference>
<feature type="compositionally biased region" description="Acidic residues" evidence="7">
    <location>
        <begin position="371"/>
        <end position="385"/>
    </location>
</feature>
<dbReference type="VEuPathDB" id="FungiDB:HZS61_000019"/>
<feature type="transmembrane region" description="Helical" evidence="8">
    <location>
        <begin position="490"/>
        <end position="511"/>
    </location>
</feature>
<feature type="transmembrane region" description="Helical" evidence="8">
    <location>
        <begin position="747"/>
        <end position="775"/>
    </location>
</feature>
<feature type="compositionally biased region" description="Basic and acidic residues" evidence="7">
    <location>
        <begin position="337"/>
        <end position="370"/>
    </location>
</feature>
<dbReference type="VEuPathDB" id="FungiDB:HZS61_014004"/>
<keyword evidence="3 8" id="KW-0812">Transmembrane</keyword>
<dbReference type="InterPro" id="IPR002925">
    <property type="entry name" value="Dienelactn_hydro"/>
</dbReference>
<dbReference type="VEuPathDB" id="FungiDB:FOZG_10161"/>
<sequence length="878" mass="95841">MTSYPPAQCCTVGFRHDSIRGTPQGKAIRITGGKHEAYLATPPPDKAKKSSALLFLPDIMGIWQNSRLLADEFASNGYLTLLLDTFNGDPLPVKAVANNEVDIFKWLTGGSTGDNPHNEPAVDPIVLNAIKVLKEEYGVNKLGAVGYCFGAKYLVRHWNAGIDAGYLAHPSFVDAGELAAINGPVSIAAAETDHIFPDKKRHETEDILIKNGKQYQLTLYSKVAHGFATRCDLSKREQKWAKEQAFYQAIVWFDEHLPQNEPRVNSGSENRRPTAETQKRGPTTEAPRPRGFIPPTAVTGSRHRQSAAAAFNLGTLHLVIINTMSSIQQDNATPRLLEAKQDETNQVRRDSPPIAERQSDDIETQRQFEKDDPDALDWDGPEDPDNPMNWPPRKRTAHIVLIALVQLVSNLASTMFAPAGKLLMHNFDFSSRTLSSLSVSIYVLGFAIGPLIWAPLSEVYGRFPIYIISTIIFVGFVLGCAFSTSLAMFMVFRLLSGCGGAASLALSGGTLADLVPRQQRGKWMALIAIGPIMGPTIGPVVGGFVGQNIGWRWVFRLMAICVSRALLVSFWNVGLRSLEIGALIPLAAYSLRETYAPVILLQKENKRRMSLGLPLVSAGRDVSAKLKRSILRPFKLLFLSPVVLFLALYAAFCFGLMFLLLTTFSNVFSGQYGFDMGITGLCYLGIGVGTLGGLIAQGNFSDNIMRKRAEQRGGEPKPEDRIPLMAYLSWTIPVGMFWYGWSTDEKAHWIVPIIGSAFVGIGFIFVVMPSMIYLVDCFGPEAAASALAAHTVLRSVTAAFLPLAGPRIVIELAANIEIKLSSCAVNGIFLAHSSDTSTTAVECSQVEAVVFAVCIEPEVTFALLSAVFLILRGSMPIR</sequence>
<dbReference type="SUPFAM" id="SSF53474">
    <property type="entry name" value="alpha/beta-Hydrolases"/>
    <property type="match status" value="1"/>
</dbReference>
<proteinExistence type="inferred from homology"/>
<comment type="subcellular location">
    <subcellularLocation>
        <location evidence="1">Membrane</location>
        <topology evidence="1">Multi-pass membrane protein</topology>
    </subcellularLocation>
</comment>
<dbReference type="VEuPathDB" id="FungiDB:FOC1_g10000358"/>
<evidence type="ECO:0000256" key="4">
    <source>
        <dbReference type="ARBA" id="ARBA00022989"/>
    </source>
</evidence>
<protein>
    <recommendedName>
        <fullName evidence="9">Major facilitator superfamily (MFS) profile domain-containing protein</fullName>
    </recommendedName>
</protein>
<dbReference type="VEuPathDB" id="FungiDB:FOC4_g10000114"/>
<dbReference type="InterPro" id="IPR020846">
    <property type="entry name" value="MFS_dom"/>
</dbReference>
<gene>
    <name evidence="10" type="ORF">BFJ68_g16868</name>
</gene>
<comment type="caution">
    <text evidence="10">The sequence shown here is derived from an EMBL/GenBank/DDBJ whole genome shotgun (WGS) entry which is preliminary data.</text>
</comment>
<evidence type="ECO:0000256" key="8">
    <source>
        <dbReference type="SAM" id="Phobius"/>
    </source>
</evidence>
<feature type="transmembrane region" description="Helical" evidence="8">
    <location>
        <begin position="437"/>
        <end position="456"/>
    </location>
</feature>
<feature type="transmembrane region" description="Helical" evidence="8">
    <location>
        <begin position="676"/>
        <end position="701"/>
    </location>
</feature>
<dbReference type="SUPFAM" id="SSF103473">
    <property type="entry name" value="MFS general substrate transporter"/>
    <property type="match status" value="1"/>
</dbReference>
<feature type="transmembrane region" description="Helical" evidence="8">
    <location>
        <begin position="523"/>
        <end position="541"/>
    </location>
</feature>
<evidence type="ECO:0000256" key="7">
    <source>
        <dbReference type="SAM" id="MobiDB-lite"/>
    </source>
</evidence>
<keyword evidence="5 8" id="KW-0472">Membrane</keyword>
<dbReference type="Pfam" id="PF07690">
    <property type="entry name" value="MFS_1"/>
    <property type="match status" value="1"/>
</dbReference>
<feature type="compositionally biased region" description="Basic and acidic residues" evidence="7">
    <location>
        <begin position="269"/>
        <end position="279"/>
    </location>
</feature>
<organism evidence="10 11">
    <name type="scientific">Fusarium oxysporum</name>
    <name type="common">Fusarium vascular wilt</name>
    <dbReference type="NCBI Taxonomy" id="5507"/>
    <lineage>
        <taxon>Eukaryota</taxon>
        <taxon>Fungi</taxon>
        <taxon>Dikarya</taxon>
        <taxon>Ascomycota</taxon>
        <taxon>Pezizomycotina</taxon>
        <taxon>Sordariomycetes</taxon>
        <taxon>Hypocreomycetidae</taxon>
        <taxon>Hypocreales</taxon>
        <taxon>Nectriaceae</taxon>
        <taxon>Fusarium</taxon>
        <taxon>Fusarium oxysporum species complex</taxon>
    </lineage>
</organism>
<dbReference type="EMBL" id="MRCY01000364">
    <property type="protein sequence ID" value="RKK88773.1"/>
    <property type="molecule type" value="Genomic_DNA"/>
</dbReference>
<dbReference type="CDD" id="cd17323">
    <property type="entry name" value="MFS_Tpo1_MDR_like"/>
    <property type="match status" value="1"/>
</dbReference>
<feature type="transmembrane region" description="Helical" evidence="8">
    <location>
        <begin position="636"/>
        <end position="664"/>
    </location>
</feature>
<dbReference type="VEuPathDB" id="FungiDB:FOIG_13325"/>
<dbReference type="Proteomes" id="UP000285860">
    <property type="component" value="Unassembled WGS sequence"/>
</dbReference>
<feature type="transmembrane region" description="Helical" evidence="8">
    <location>
        <begin position="463"/>
        <end position="484"/>
    </location>
</feature>
<dbReference type="VEuPathDB" id="FungiDB:FOC4_g10003549"/>
<dbReference type="VEuPathDB" id="FungiDB:FOIG_15192"/>
<keyword evidence="4 8" id="KW-1133">Transmembrane helix</keyword>
<accession>A0A420P8C0</accession>
<dbReference type="GO" id="GO:0016787">
    <property type="term" value="F:hydrolase activity"/>
    <property type="evidence" value="ECO:0007669"/>
    <property type="project" value="InterPro"/>
</dbReference>
<dbReference type="VEuPathDB" id="FungiDB:FOMG_07456"/>
<feature type="transmembrane region" description="Helical" evidence="8">
    <location>
        <begin position="848"/>
        <end position="871"/>
    </location>
</feature>
<feature type="transmembrane region" description="Helical" evidence="8">
    <location>
        <begin position="553"/>
        <end position="573"/>
    </location>
</feature>
<dbReference type="Pfam" id="PF01738">
    <property type="entry name" value="DLH"/>
    <property type="match status" value="1"/>
</dbReference>
<feature type="transmembrane region" description="Helical" evidence="8">
    <location>
        <begin position="397"/>
        <end position="417"/>
    </location>
</feature>
<evidence type="ECO:0000313" key="11">
    <source>
        <dbReference type="Proteomes" id="UP000285860"/>
    </source>
</evidence>
<keyword evidence="6" id="KW-0325">Glycoprotein</keyword>
<dbReference type="PANTHER" id="PTHR23502:SF68">
    <property type="entry name" value="MULTIDRUG TRANSPORTER, PUTATIVE (AFU_ORTHOLOGUE AFUA_3G01120)-RELATED"/>
    <property type="match status" value="1"/>
</dbReference>
<evidence type="ECO:0000256" key="3">
    <source>
        <dbReference type="ARBA" id="ARBA00022692"/>
    </source>
</evidence>
<feature type="transmembrane region" description="Helical" evidence="8">
    <location>
        <begin position="722"/>
        <end position="741"/>
    </location>
</feature>
<dbReference type="VEuPathDB" id="FungiDB:FOXG_03826"/>
<dbReference type="VEuPathDB" id="FungiDB:FOXG_10666"/>
<evidence type="ECO:0000256" key="1">
    <source>
        <dbReference type="ARBA" id="ARBA00004141"/>
    </source>
</evidence>
<dbReference type="Gene3D" id="1.20.1250.20">
    <property type="entry name" value="MFS general substrate transporter like domains"/>
    <property type="match status" value="1"/>
</dbReference>
<dbReference type="AlphaFoldDB" id="A0A420P8C0"/>
<dbReference type="Gene3D" id="3.40.50.1820">
    <property type="entry name" value="alpha/beta hydrolase"/>
    <property type="match status" value="1"/>
</dbReference>